<dbReference type="STRING" id="1448320.A0A319DPA4"/>
<protein>
    <submittedName>
        <fullName evidence="1">Toxin biosynthesis protein</fullName>
    </submittedName>
</protein>
<keyword evidence="2" id="KW-1185">Reference proteome</keyword>
<evidence type="ECO:0000313" key="1">
    <source>
        <dbReference type="EMBL" id="PYH99490.1"/>
    </source>
</evidence>
<accession>A0A319DPA4</accession>
<dbReference type="EMBL" id="KZ825801">
    <property type="protein sequence ID" value="PYH99490.1"/>
    <property type="molecule type" value="Genomic_DNA"/>
</dbReference>
<reference evidence="1 2" key="1">
    <citation type="submission" date="2018-02" db="EMBL/GenBank/DDBJ databases">
        <title>The genomes of Aspergillus section Nigri reveals drivers in fungal speciation.</title>
        <authorList>
            <consortium name="DOE Joint Genome Institute"/>
            <person name="Vesth T.C."/>
            <person name="Nybo J."/>
            <person name="Theobald S."/>
            <person name="Brandl J."/>
            <person name="Frisvad J.C."/>
            <person name="Nielsen K.F."/>
            <person name="Lyhne E.K."/>
            <person name="Kogle M.E."/>
            <person name="Kuo A."/>
            <person name="Riley R."/>
            <person name="Clum A."/>
            <person name="Nolan M."/>
            <person name="Lipzen A."/>
            <person name="Salamov A."/>
            <person name="Henrissat B."/>
            <person name="Wiebenga A."/>
            <person name="De vries R.P."/>
            <person name="Grigoriev I.V."/>
            <person name="Mortensen U.H."/>
            <person name="Andersen M.R."/>
            <person name="Baker S.E."/>
        </authorList>
    </citation>
    <scope>NUCLEOTIDE SEQUENCE [LARGE SCALE GENOMIC DNA]</scope>
    <source>
        <strain evidence="1 2">CBS 707.79</strain>
    </source>
</reference>
<proteinExistence type="predicted"/>
<dbReference type="Gene3D" id="3.40.50.1820">
    <property type="entry name" value="alpha/beta hydrolase"/>
    <property type="match status" value="1"/>
</dbReference>
<gene>
    <name evidence="1" type="ORF">BO71DRAFT_415445</name>
</gene>
<evidence type="ECO:0000313" key="2">
    <source>
        <dbReference type="Proteomes" id="UP000247810"/>
    </source>
</evidence>
<dbReference type="VEuPathDB" id="FungiDB:BO71DRAFT_415445"/>
<dbReference type="OrthoDB" id="94039at2759"/>
<dbReference type="Proteomes" id="UP000247810">
    <property type="component" value="Unassembled WGS sequence"/>
</dbReference>
<name>A0A319DPA4_9EURO</name>
<organism evidence="1 2">
    <name type="scientific">Aspergillus ellipticus CBS 707.79</name>
    <dbReference type="NCBI Taxonomy" id="1448320"/>
    <lineage>
        <taxon>Eukaryota</taxon>
        <taxon>Fungi</taxon>
        <taxon>Dikarya</taxon>
        <taxon>Ascomycota</taxon>
        <taxon>Pezizomycotina</taxon>
        <taxon>Eurotiomycetes</taxon>
        <taxon>Eurotiomycetidae</taxon>
        <taxon>Eurotiales</taxon>
        <taxon>Aspergillaceae</taxon>
        <taxon>Aspergillus</taxon>
        <taxon>Aspergillus subgen. Circumdati</taxon>
    </lineage>
</organism>
<dbReference type="AlphaFoldDB" id="A0A319DPA4"/>
<dbReference type="SUPFAM" id="SSF53474">
    <property type="entry name" value="alpha/beta-Hydrolases"/>
    <property type="match status" value="1"/>
</dbReference>
<dbReference type="InterPro" id="IPR029058">
    <property type="entry name" value="AB_hydrolase_fold"/>
</dbReference>
<sequence length="428" mass="48310">MSTSHFRIVEHSIPCQSIREYPHAVKADHAPLQLAVKQYIPLNNLNPGPDDLTMIAGHANGIPKECYEPIWDELLALTGVKIKAIWIADCSRQGASGVLNESALGDDPNWFDHSRDLLHLVNHFRDQIQRPIVGISHSFSCPQFVHLSVMYPRLFHAHAFIEPMMQVESPSKPGGRSPSLWTSSRPDRWASHAEAEKYIHRSGFWRHWDPRAVDQYIKFGLRSLPTALYPDSSSDAVTLTTTKAQEAWTFLRFNATPQSSIDDLHDSTEHFLGPDVAVAGREGDNNNRRYVTVSPWPCIGFEFLPYVRPSVLYIFGEKSHINIPARRRDKLARTGTGLGGSGGVAAGQVRGEVVSGATHLAPLEKALETARLLSSWLETQMEAYQMEKEFVQRHESGKSERDMTALSKQWMEYMKKPVDTKRDRRSHL</sequence>